<organism evidence="6 7">
    <name type="scientific">Sphaerisporangium aureirubrum</name>
    <dbReference type="NCBI Taxonomy" id="1544736"/>
    <lineage>
        <taxon>Bacteria</taxon>
        <taxon>Bacillati</taxon>
        <taxon>Actinomycetota</taxon>
        <taxon>Actinomycetes</taxon>
        <taxon>Streptosporangiales</taxon>
        <taxon>Streptosporangiaceae</taxon>
        <taxon>Sphaerisporangium</taxon>
    </lineage>
</organism>
<protein>
    <recommendedName>
        <fullName evidence="4">Aminotransferase</fullName>
        <ecNumber evidence="4">2.6.1.-</ecNumber>
    </recommendedName>
</protein>
<dbReference type="InterPro" id="IPR019880">
    <property type="entry name" value="OxyQ"/>
</dbReference>
<dbReference type="EMBL" id="JBHSRF010000009">
    <property type="protein sequence ID" value="MFC6081376.1"/>
    <property type="molecule type" value="Genomic_DNA"/>
</dbReference>
<name>A0ABW1NDJ1_9ACTN</name>
<proteinExistence type="inferred from homology"/>
<evidence type="ECO:0000256" key="1">
    <source>
        <dbReference type="ARBA" id="ARBA00001933"/>
    </source>
</evidence>
<dbReference type="Gene3D" id="3.40.640.10">
    <property type="entry name" value="Type I PLP-dependent aspartate aminotransferase-like (Major domain)"/>
    <property type="match status" value="1"/>
</dbReference>
<evidence type="ECO:0000256" key="3">
    <source>
        <dbReference type="ARBA" id="ARBA00022679"/>
    </source>
</evidence>
<evidence type="ECO:0000259" key="5">
    <source>
        <dbReference type="Pfam" id="PF00155"/>
    </source>
</evidence>
<comment type="similarity">
    <text evidence="4">Belongs to the class-I pyridoxal-phosphate-dependent aminotransferase family.</text>
</comment>
<accession>A0ABW1NDJ1</accession>
<dbReference type="InterPro" id="IPR015424">
    <property type="entry name" value="PyrdxlP-dep_Trfase"/>
</dbReference>
<comment type="caution">
    <text evidence="6">The sequence shown here is derived from an EMBL/GenBank/DDBJ whole genome shotgun (WGS) entry which is preliminary data.</text>
</comment>
<dbReference type="Proteomes" id="UP001596137">
    <property type="component" value="Unassembled WGS sequence"/>
</dbReference>
<comment type="cofactor">
    <cofactor evidence="1 4">
        <name>pyridoxal 5'-phosphate</name>
        <dbReference type="ChEBI" id="CHEBI:597326"/>
    </cofactor>
</comment>
<dbReference type="InterPro" id="IPR015422">
    <property type="entry name" value="PyrdxlP-dep_Trfase_small"/>
</dbReference>
<gene>
    <name evidence="6" type="primary">dapC</name>
    <name evidence="6" type="ORF">ACFP1K_09415</name>
</gene>
<dbReference type="GO" id="GO:0009016">
    <property type="term" value="F:succinyldiaminopimelate transaminase activity"/>
    <property type="evidence" value="ECO:0007669"/>
    <property type="project" value="UniProtKB-EC"/>
</dbReference>
<evidence type="ECO:0000313" key="7">
    <source>
        <dbReference type="Proteomes" id="UP001596137"/>
    </source>
</evidence>
<reference evidence="7" key="1">
    <citation type="journal article" date="2019" name="Int. J. Syst. Evol. Microbiol.">
        <title>The Global Catalogue of Microorganisms (GCM) 10K type strain sequencing project: providing services to taxonomists for standard genome sequencing and annotation.</title>
        <authorList>
            <consortium name="The Broad Institute Genomics Platform"/>
            <consortium name="The Broad Institute Genome Sequencing Center for Infectious Disease"/>
            <person name="Wu L."/>
            <person name="Ma J."/>
        </authorList>
    </citation>
    <scope>NUCLEOTIDE SEQUENCE [LARGE SCALE GENOMIC DNA]</scope>
    <source>
        <strain evidence="7">JCM 30346</strain>
    </source>
</reference>
<dbReference type="PANTHER" id="PTHR42832:SF3">
    <property type="entry name" value="L-GLUTAMINE--4-(METHYLSULFANYL)-2-OXOBUTANOATE AMINOTRANSFERASE"/>
    <property type="match status" value="1"/>
</dbReference>
<evidence type="ECO:0000313" key="6">
    <source>
        <dbReference type="EMBL" id="MFC6081376.1"/>
    </source>
</evidence>
<dbReference type="SUPFAM" id="SSF53383">
    <property type="entry name" value="PLP-dependent transferases"/>
    <property type="match status" value="1"/>
</dbReference>
<dbReference type="PROSITE" id="PS00105">
    <property type="entry name" value="AA_TRANSFER_CLASS_1"/>
    <property type="match status" value="1"/>
</dbReference>
<keyword evidence="2 4" id="KW-0032">Aminotransferase</keyword>
<dbReference type="PANTHER" id="PTHR42832">
    <property type="entry name" value="AMINO ACID AMINOTRANSFERASE"/>
    <property type="match status" value="1"/>
</dbReference>
<dbReference type="InterPro" id="IPR015421">
    <property type="entry name" value="PyrdxlP-dep_Trfase_major"/>
</dbReference>
<dbReference type="Pfam" id="PF00155">
    <property type="entry name" value="Aminotran_1_2"/>
    <property type="match status" value="1"/>
</dbReference>
<dbReference type="Gene3D" id="3.90.1150.10">
    <property type="entry name" value="Aspartate Aminotransferase, domain 1"/>
    <property type="match status" value="1"/>
</dbReference>
<dbReference type="InterPro" id="IPR004839">
    <property type="entry name" value="Aminotransferase_I/II_large"/>
</dbReference>
<dbReference type="InterPro" id="IPR050881">
    <property type="entry name" value="LL-DAP_aminotransferase"/>
</dbReference>
<dbReference type="CDD" id="cd00609">
    <property type="entry name" value="AAT_like"/>
    <property type="match status" value="1"/>
</dbReference>
<keyword evidence="3 4" id="KW-0808">Transferase</keyword>
<evidence type="ECO:0000256" key="4">
    <source>
        <dbReference type="RuleBase" id="RU000481"/>
    </source>
</evidence>
<feature type="domain" description="Aminotransferase class I/classII large" evidence="5">
    <location>
        <begin position="26"/>
        <end position="356"/>
    </location>
</feature>
<dbReference type="InterPro" id="IPR004838">
    <property type="entry name" value="NHTrfase_class1_PyrdxlP-BS"/>
</dbReference>
<dbReference type="RefSeq" id="WP_380749139.1">
    <property type="nucleotide sequence ID" value="NZ_JBHSRF010000009.1"/>
</dbReference>
<dbReference type="EC" id="2.6.1.-" evidence="4"/>
<evidence type="ECO:0000256" key="2">
    <source>
        <dbReference type="ARBA" id="ARBA00022576"/>
    </source>
</evidence>
<dbReference type="NCBIfam" id="TIGR03539">
    <property type="entry name" value="DapC_actino"/>
    <property type="match status" value="1"/>
</dbReference>
<keyword evidence="7" id="KW-1185">Reference proteome</keyword>
<sequence length="359" mass="38191">MNGLPDFPWDRLASYKERALAHPGGIVDLSIGTPVDPVPEVAREALTGAADSPGYPLTYGTERLRRAAAGWLARRHGVTVAPEAVLPTIGTKELVAWLPTLLGAGPGDRVVHPALAYPTYDVGARLAGATPYAADGLLGLGPERVPLVWVNSPSNPTGRVLPPEHLRKVVDWAREHGAVVASDECYIELGWEENPVSVLHPEVSGGSHEGLLAVHSMSKRSNLAGYRAGFVTGDPALVARLLEVRKHAGMIVPAPVQAAMAAVLDDDAHAAVQRERYAARRALLRPALEKAGWRIDHSTAGLYLWASDGRPCWDQARALADLGILVAPGDFYGPGGGSHIRLAMTASDERINAAVLRLQ</sequence>